<evidence type="ECO:0000259" key="2">
    <source>
        <dbReference type="SMART" id="SM00014"/>
    </source>
</evidence>
<gene>
    <name evidence="3" type="ORF">FB475_4538</name>
</gene>
<dbReference type="Gene3D" id="1.20.144.10">
    <property type="entry name" value="Phosphatidic acid phosphatase type 2/haloperoxidase"/>
    <property type="match status" value="2"/>
</dbReference>
<feature type="domain" description="Phosphatidic acid phosphatase type 2/haloperoxidase" evidence="2">
    <location>
        <begin position="105"/>
        <end position="219"/>
    </location>
</feature>
<feature type="transmembrane region" description="Helical" evidence="1">
    <location>
        <begin position="178"/>
        <end position="198"/>
    </location>
</feature>
<dbReference type="InterPro" id="IPR000326">
    <property type="entry name" value="PAP2/HPO"/>
</dbReference>
<sequence>MEPRNSAASRRSKVVSQLSRWTLVGVLATVVGTIAFILQADAAVEGDGLAAFDPQLTQAFFDHRSAALSKVAQAVTFFGEIPVLTAATVIVAVLLRIVTRRWRPTAVLAAGMAGSAILTSVLKLVIGRHRPDSSFMLGAIINGFSFPSGHTLSGTCFFLLLAGLLWRSHAARGLKIGGTVIAVVLSIAMGLSRVYLGYHWATDVVAGWTMALTWLCLLATAIHLIGRRRDNGLNPRPVDRDDIRDRGGSIP</sequence>
<reference evidence="3 4" key="1">
    <citation type="submission" date="2019-06" db="EMBL/GenBank/DDBJ databases">
        <title>Sequencing the genomes of 1000 actinobacteria strains.</title>
        <authorList>
            <person name="Klenk H.-P."/>
        </authorList>
    </citation>
    <scope>NUCLEOTIDE SEQUENCE [LARGE SCALE GENOMIC DNA]</scope>
    <source>
        <strain evidence="3 4">DSM 17305</strain>
    </source>
</reference>
<keyword evidence="1" id="KW-0472">Membrane</keyword>
<dbReference type="Proteomes" id="UP000316298">
    <property type="component" value="Unassembled WGS sequence"/>
</dbReference>
<feature type="transmembrane region" description="Helical" evidence="1">
    <location>
        <begin position="107"/>
        <end position="126"/>
    </location>
</feature>
<comment type="caution">
    <text evidence="3">The sequence shown here is derived from an EMBL/GenBank/DDBJ whole genome shotgun (WGS) entry which is preliminary data.</text>
</comment>
<evidence type="ECO:0000313" key="3">
    <source>
        <dbReference type="EMBL" id="TQJ11618.1"/>
    </source>
</evidence>
<protein>
    <submittedName>
        <fullName evidence="3">Undecaprenyl-diphosphatase</fullName>
    </submittedName>
</protein>
<evidence type="ECO:0000313" key="4">
    <source>
        <dbReference type="Proteomes" id="UP000316298"/>
    </source>
</evidence>
<keyword evidence="1" id="KW-0812">Transmembrane</keyword>
<organism evidence="3 4">
    <name type="scientific">Kribbella jejuensis</name>
    <dbReference type="NCBI Taxonomy" id="236068"/>
    <lineage>
        <taxon>Bacteria</taxon>
        <taxon>Bacillati</taxon>
        <taxon>Actinomycetota</taxon>
        <taxon>Actinomycetes</taxon>
        <taxon>Propionibacteriales</taxon>
        <taxon>Kribbellaceae</taxon>
        <taxon>Kribbella</taxon>
    </lineage>
</organism>
<dbReference type="SMART" id="SM00014">
    <property type="entry name" value="acidPPc"/>
    <property type="match status" value="1"/>
</dbReference>
<dbReference type="CDD" id="cd03392">
    <property type="entry name" value="PAP2_like_2"/>
    <property type="match status" value="1"/>
</dbReference>
<accession>A0A542E8E8</accession>
<dbReference type="InterPro" id="IPR036938">
    <property type="entry name" value="PAP2/HPO_sf"/>
</dbReference>
<keyword evidence="1" id="KW-1133">Transmembrane helix</keyword>
<feature type="transmembrane region" description="Helical" evidence="1">
    <location>
        <begin position="71"/>
        <end position="95"/>
    </location>
</feature>
<dbReference type="PANTHER" id="PTHR14969:SF13">
    <property type="entry name" value="AT30094P"/>
    <property type="match status" value="1"/>
</dbReference>
<feature type="transmembrane region" description="Helical" evidence="1">
    <location>
        <begin position="204"/>
        <end position="226"/>
    </location>
</feature>
<dbReference type="SUPFAM" id="SSF48317">
    <property type="entry name" value="Acid phosphatase/Vanadium-dependent haloperoxidase"/>
    <property type="match status" value="1"/>
</dbReference>
<feature type="transmembrane region" description="Helical" evidence="1">
    <location>
        <begin position="146"/>
        <end position="166"/>
    </location>
</feature>
<dbReference type="AlphaFoldDB" id="A0A542E8E8"/>
<dbReference type="EMBL" id="VFMM01000002">
    <property type="protein sequence ID" value="TQJ11618.1"/>
    <property type="molecule type" value="Genomic_DNA"/>
</dbReference>
<proteinExistence type="predicted"/>
<dbReference type="PANTHER" id="PTHR14969">
    <property type="entry name" value="SPHINGOSINE-1-PHOSPHATE PHOSPHOHYDROLASE"/>
    <property type="match status" value="1"/>
</dbReference>
<name>A0A542E8E8_9ACTN</name>
<feature type="transmembrane region" description="Helical" evidence="1">
    <location>
        <begin position="21"/>
        <end position="40"/>
    </location>
</feature>
<dbReference type="Pfam" id="PF01569">
    <property type="entry name" value="PAP2"/>
    <property type="match status" value="1"/>
</dbReference>
<evidence type="ECO:0000256" key="1">
    <source>
        <dbReference type="SAM" id="Phobius"/>
    </source>
</evidence>
<keyword evidence="4" id="KW-1185">Reference proteome</keyword>